<dbReference type="EMBL" id="MK072489">
    <property type="protein sequence ID" value="AYV85868.1"/>
    <property type="molecule type" value="Genomic_DNA"/>
</dbReference>
<dbReference type="SUPFAM" id="SSF88697">
    <property type="entry name" value="PUA domain-like"/>
    <property type="match status" value="1"/>
</dbReference>
<dbReference type="InterPro" id="IPR007374">
    <property type="entry name" value="ASCH_domain"/>
</dbReference>
<dbReference type="Gene3D" id="2.30.130.30">
    <property type="entry name" value="Hypothetical protein"/>
    <property type="match status" value="1"/>
</dbReference>
<gene>
    <name evidence="2" type="ORF">Solivirus1_25</name>
</gene>
<evidence type="ECO:0000259" key="1">
    <source>
        <dbReference type="Pfam" id="PF04266"/>
    </source>
</evidence>
<dbReference type="Pfam" id="PF04266">
    <property type="entry name" value="ASCH"/>
    <property type="match status" value="1"/>
</dbReference>
<name>A0A3G5AFF8_9VIRU</name>
<organism evidence="2">
    <name type="scientific">Solivirus sp</name>
    <dbReference type="NCBI Taxonomy" id="2487772"/>
    <lineage>
        <taxon>Viruses</taxon>
        <taxon>Pithoviruses</taxon>
    </lineage>
</organism>
<keyword evidence="2" id="KW-0413">Isomerase</keyword>
<dbReference type="InterPro" id="IPR015947">
    <property type="entry name" value="PUA-like_sf"/>
</dbReference>
<proteinExistence type="predicted"/>
<sequence length="117" mass="13625">MTTTHSKSLDEPWFTFVNTGEKKYEIRLDTDRNKSIKTGDQIIFENYELGFYREVTVKVVENDTFNSFEECLSAKGTKNCVPGVPVMKEALKIYNNLYITSMKPDLKILCWRIEVVK</sequence>
<accession>A0A3G5AFF8</accession>
<feature type="domain" description="ASCH" evidence="1">
    <location>
        <begin position="8"/>
        <end position="116"/>
    </location>
</feature>
<evidence type="ECO:0000313" key="2">
    <source>
        <dbReference type="EMBL" id="AYV85868.1"/>
    </source>
</evidence>
<reference evidence="2" key="1">
    <citation type="submission" date="2018-10" db="EMBL/GenBank/DDBJ databases">
        <title>Hidden diversity of soil giant viruses.</title>
        <authorList>
            <person name="Schulz F."/>
            <person name="Alteio L."/>
            <person name="Goudeau D."/>
            <person name="Ryan E.M."/>
            <person name="Malmstrom R.R."/>
            <person name="Blanchard J."/>
            <person name="Woyke T."/>
        </authorList>
    </citation>
    <scope>NUCLEOTIDE SEQUENCE</scope>
    <source>
        <strain evidence="2">SOV1</strain>
    </source>
</reference>
<protein>
    <submittedName>
        <fullName evidence="2">ProFAR isomerase-like protein</fullName>
    </submittedName>
</protein>
<dbReference type="GO" id="GO:0016853">
    <property type="term" value="F:isomerase activity"/>
    <property type="evidence" value="ECO:0007669"/>
    <property type="project" value="UniProtKB-KW"/>
</dbReference>